<gene>
    <name evidence="7" type="primary">rex</name>
    <name evidence="9" type="ORF">M1R53_03910</name>
</gene>
<comment type="subcellular location">
    <subcellularLocation>
        <location evidence="7">Cytoplasm</location>
    </subcellularLocation>
</comment>
<dbReference type="SUPFAM" id="SSF51735">
    <property type="entry name" value="NAD(P)-binding Rossmann-fold domains"/>
    <property type="match status" value="1"/>
</dbReference>
<evidence type="ECO:0000256" key="1">
    <source>
        <dbReference type="ARBA" id="ARBA00022490"/>
    </source>
</evidence>
<dbReference type="Pfam" id="PF02629">
    <property type="entry name" value="CoA_binding"/>
    <property type="match status" value="1"/>
</dbReference>
<reference evidence="9" key="1">
    <citation type="submission" date="2022-04" db="EMBL/GenBank/DDBJ databases">
        <title>Complete genome sequences of Ezakiella coagulans and Fenollaria massiliensis.</title>
        <authorList>
            <person name="France M.T."/>
            <person name="Clifford J."/>
            <person name="Narina S."/>
            <person name="Rutt L."/>
            <person name="Ravel J."/>
        </authorList>
    </citation>
    <scope>NUCLEOTIDE SEQUENCE</scope>
    <source>
        <strain evidence="9">C0061C2</strain>
    </source>
</reference>
<dbReference type="Pfam" id="PF06971">
    <property type="entry name" value="Put_DNA-bind_N"/>
    <property type="match status" value="1"/>
</dbReference>
<keyword evidence="6 7" id="KW-0804">Transcription</keyword>
<keyword evidence="4 7" id="KW-0520">NAD</keyword>
<evidence type="ECO:0000256" key="6">
    <source>
        <dbReference type="ARBA" id="ARBA00023163"/>
    </source>
</evidence>
<evidence type="ECO:0000256" key="3">
    <source>
        <dbReference type="ARBA" id="ARBA00023015"/>
    </source>
</evidence>
<dbReference type="GO" id="GO:0045892">
    <property type="term" value="P:negative regulation of DNA-templated transcription"/>
    <property type="evidence" value="ECO:0007669"/>
    <property type="project" value="InterPro"/>
</dbReference>
<dbReference type="AlphaFoldDB" id="A0A9E7IXD7"/>
<dbReference type="InterPro" id="IPR022876">
    <property type="entry name" value="Tscrpt_rep_Rex"/>
</dbReference>
<dbReference type="KEGG" id="fms:M1R53_03910"/>
<dbReference type="PANTHER" id="PTHR35786:SF1">
    <property type="entry name" value="REDOX-SENSING TRANSCRIPTIONAL REPRESSOR REX 1"/>
    <property type="match status" value="1"/>
</dbReference>
<comment type="function">
    <text evidence="7">Modulates transcription in response to changes in cellular NADH/NAD(+) redox state.</text>
</comment>
<keyword evidence="1 7" id="KW-0963">Cytoplasm</keyword>
<dbReference type="Gene3D" id="3.40.50.720">
    <property type="entry name" value="NAD(P)-binding Rossmann-like Domain"/>
    <property type="match status" value="1"/>
</dbReference>
<dbReference type="InterPro" id="IPR036390">
    <property type="entry name" value="WH_DNA-bd_sf"/>
</dbReference>
<evidence type="ECO:0000256" key="7">
    <source>
        <dbReference type="HAMAP-Rule" id="MF_01131"/>
    </source>
</evidence>
<dbReference type="InterPro" id="IPR003781">
    <property type="entry name" value="CoA-bd"/>
</dbReference>
<dbReference type="NCBIfam" id="NF003990">
    <property type="entry name" value="PRK05472.1-4"/>
    <property type="match status" value="1"/>
</dbReference>
<dbReference type="HAMAP" id="MF_01131">
    <property type="entry name" value="Rex"/>
    <property type="match status" value="1"/>
</dbReference>
<dbReference type="GO" id="GO:0003700">
    <property type="term" value="F:DNA-binding transcription factor activity"/>
    <property type="evidence" value="ECO:0007669"/>
    <property type="project" value="UniProtKB-UniRule"/>
</dbReference>
<dbReference type="EMBL" id="CP096649">
    <property type="protein sequence ID" value="UQK59800.1"/>
    <property type="molecule type" value="Genomic_DNA"/>
</dbReference>
<sequence>MARDITINAIKRLPIYYVIFEDLYARGVHRVSSSELSAYTKFTSSQIRADLNTFGAEGRQGYGYHVETIYMDLKGVLGLDYKKNLILTGVGNIGQAIIQSREFESSGFKFIGLFDSNPNMIGLSFNGIKVRNISELEDFAKNNTIDIGVIAVTSNSARDVARTYEKIGIKAIWNFAPTVLDLDKDIIVENVPLSESLFTLNYLLKCKNDGTFTSDDYVNRAKDIVYDKKLGQYRESKKRGRPRKENN</sequence>
<dbReference type="PANTHER" id="PTHR35786">
    <property type="entry name" value="REDOX-SENSING TRANSCRIPTIONAL REPRESSOR REX"/>
    <property type="match status" value="1"/>
</dbReference>
<dbReference type="SMART" id="SM00881">
    <property type="entry name" value="CoA_binding"/>
    <property type="match status" value="1"/>
</dbReference>
<keyword evidence="3 7" id="KW-0805">Transcription regulation</keyword>
<comment type="subunit">
    <text evidence="7">Homodimer.</text>
</comment>
<dbReference type="InterPro" id="IPR036291">
    <property type="entry name" value="NAD(P)-bd_dom_sf"/>
</dbReference>
<dbReference type="RefSeq" id="WP_249243149.1">
    <property type="nucleotide sequence ID" value="NZ_CP096649.1"/>
</dbReference>
<dbReference type="InterPro" id="IPR036388">
    <property type="entry name" value="WH-like_DNA-bd_sf"/>
</dbReference>
<evidence type="ECO:0000313" key="9">
    <source>
        <dbReference type="EMBL" id="UQK59800.1"/>
    </source>
</evidence>
<feature type="DNA-binding region" description="H-T-H motif" evidence="7">
    <location>
        <begin position="15"/>
        <end position="54"/>
    </location>
</feature>
<keyword evidence="10" id="KW-1185">Reference proteome</keyword>
<evidence type="ECO:0000256" key="5">
    <source>
        <dbReference type="ARBA" id="ARBA00023125"/>
    </source>
</evidence>
<keyword evidence="2 7" id="KW-0678">Repressor</keyword>
<proteinExistence type="inferred from homology"/>
<dbReference type="NCBIfam" id="NF003994">
    <property type="entry name" value="PRK05472.2-3"/>
    <property type="match status" value="1"/>
</dbReference>
<dbReference type="NCBIfam" id="NF003995">
    <property type="entry name" value="PRK05472.2-4"/>
    <property type="match status" value="1"/>
</dbReference>
<accession>A0A9E7IXD7</accession>
<dbReference type="GO" id="GO:0051775">
    <property type="term" value="P:response to redox state"/>
    <property type="evidence" value="ECO:0007669"/>
    <property type="project" value="InterPro"/>
</dbReference>
<name>A0A9E7IXD7_9FIRM</name>
<dbReference type="Gene3D" id="1.10.10.10">
    <property type="entry name" value="Winged helix-like DNA-binding domain superfamily/Winged helix DNA-binding domain"/>
    <property type="match status" value="1"/>
</dbReference>
<organism evidence="9 10">
    <name type="scientific">Fenollaria massiliensis</name>
    <dbReference type="NCBI Taxonomy" id="938288"/>
    <lineage>
        <taxon>Bacteria</taxon>
        <taxon>Bacillati</taxon>
        <taxon>Bacillota</taxon>
        <taxon>Clostridia</taxon>
        <taxon>Eubacteriales</taxon>
        <taxon>Fenollaria</taxon>
    </lineage>
</organism>
<evidence type="ECO:0000313" key="10">
    <source>
        <dbReference type="Proteomes" id="UP000831151"/>
    </source>
</evidence>
<dbReference type="Proteomes" id="UP000831151">
    <property type="component" value="Chromosome"/>
</dbReference>
<keyword evidence="5 7" id="KW-0238">DNA-binding</keyword>
<evidence type="ECO:0000256" key="4">
    <source>
        <dbReference type="ARBA" id="ARBA00023027"/>
    </source>
</evidence>
<dbReference type="InterPro" id="IPR009718">
    <property type="entry name" value="Rex_DNA-bd_C_dom"/>
</dbReference>
<dbReference type="NCBIfam" id="NF003996">
    <property type="entry name" value="PRK05472.2-5"/>
    <property type="match status" value="1"/>
</dbReference>
<comment type="similarity">
    <text evidence="7">Belongs to the transcriptional regulatory Rex family.</text>
</comment>
<dbReference type="SUPFAM" id="SSF46785">
    <property type="entry name" value="Winged helix' DNA-binding domain"/>
    <property type="match status" value="1"/>
</dbReference>
<dbReference type="GO" id="GO:0003677">
    <property type="term" value="F:DNA binding"/>
    <property type="evidence" value="ECO:0007669"/>
    <property type="project" value="UniProtKB-UniRule"/>
</dbReference>
<dbReference type="GO" id="GO:0005737">
    <property type="term" value="C:cytoplasm"/>
    <property type="evidence" value="ECO:0007669"/>
    <property type="project" value="UniProtKB-SubCell"/>
</dbReference>
<protein>
    <recommendedName>
        <fullName evidence="7">Redox-sensing transcriptional repressor Rex</fullName>
    </recommendedName>
</protein>
<feature type="binding site" evidence="7">
    <location>
        <begin position="89"/>
        <end position="94"/>
    </location>
    <ligand>
        <name>NAD(+)</name>
        <dbReference type="ChEBI" id="CHEBI:57540"/>
    </ligand>
</feature>
<feature type="domain" description="CoA-binding" evidence="8">
    <location>
        <begin position="78"/>
        <end position="179"/>
    </location>
</feature>
<evidence type="ECO:0000259" key="8">
    <source>
        <dbReference type="SMART" id="SM00881"/>
    </source>
</evidence>
<evidence type="ECO:0000256" key="2">
    <source>
        <dbReference type="ARBA" id="ARBA00022491"/>
    </source>
</evidence>